<name>A0A6J5KYN1_9CAUD</name>
<reference evidence="2" key="1">
    <citation type="submission" date="2020-04" db="EMBL/GenBank/DDBJ databases">
        <authorList>
            <person name="Chiriac C."/>
            <person name="Salcher M."/>
            <person name="Ghai R."/>
            <person name="Kavagutti S V."/>
        </authorList>
    </citation>
    <scope>NUCLEOTIDE SEQUENCE</scope>
</reference>
<keyword evidence="1" id="KW-0175">Coiled coil</keyword>
<proteinExistence type="predicted"/>
<evidence type="ECO:0000313" key="2">
    <source>
        <dbReference type="EMBL" id="CAB4127594.1"/>
    </source>
</evidence>
<protein>
    <submittedName>
        <fullName evidence="2">Uncharacterized protein</fullName>
    </submittedName>
</protein>
<organism evidence="2">
    <name type="scientific">uncultured Caudovirales phage</name>
    <dbReference type="NCBI Taxonomy" id="2100421"/>
    <lineage>
        <taxon>Viruses</taxon>
        <taxon>Duplodnaviria</taxon>
        <taxon>Heunggongvirae</taxon>
        <taxon>Uroviricota</taxon>
        <taxon>Caudoviricetes</taxon>
        <taxon>Peduoviridae</taxon>
        <taxon>Maltschvirus</taxon>
        <taxon>Maltschvirus maltsch</taxon>
    </lineage>
</organism>
<evidence type="ECO:0000256" key="1">
    <source>
        <dbReference type="SAM" id="Coils"/>
    </source>
</evidence>
<feature type="coiled-coil region" evidence="1">
    <location>
        <begin position="118"/>
        <end position="159"/>
    </location>
</feature>
<gene>
    <name evidence="2" type="ORF">UFOVP92_49</name>
</gene>
<dbReference type="EMBL" id="LR796211">
    <property type="protein sequence ID" value="CAB4127594.1"/>
    <property type="molecule type" value="Genomic_DNA"/>
</dbReference>
<sequence>MTDTITLPRAEAQQILDALYDDDDGMEASKILRAALAQQANPVIGKAITEVEPNENQIPIAWINWNAATGERSVSFEQESELASQPLYYTPVTGYDLDEITDLKEERERQRDHAVGEIQKLIARNAELESHMRGLSNEINDFQNTIERLTKKVAERSAEHLAAHITHDKGYQEGMIDSQNGFEKYLKEGETPLQRLEREIKDGSALMKIYGKALTQIQELQAQRWTTPIAFYEIANNEYGEIEYEFSVYPRPGFKPLFSQAIPAAPKGGV</sequence>
<accession>A0A6J5KYN1</accession>